<dbReference type="GO" id="GO:0004305">
    <property type="term" value="F:ethanolamine kinase activity"/>
    <property type="evidence" value="ECO:0007669"/>
    <property type="project" value="UniProtKB-EC"/>
</dbReference>
<dbReference type="Gene3D" id="3.90.1200.10">
    <property type="match status" value="1"/>
</dbReference>
<dbReference type="Proteomes" id="UP001530400">
    <property type="component" value="Unassembled WGS sequence"/>
</dbReference>
<reference evidence="4 5" key="1">
    <citation type="submission" date="2024-10" db="EMBL/GenBank/DDBJ databases">
        <title>Updated reference genomes for cyclostephanoid diatoms.</title>
        <authorList>
            <person name="Roberts W.R."/>
            <person name="Alverson A.J."/>
        </authorList>
    </citation>
    <scope>NUCLEOTIDE SEQUENCE [LARGE SCALE GENOMIC DNA]</scope>
    <source>
        <strain evidence="4 5">AJA010-31</strain>
    </source>
</reference>
<comment type="caution">
    <text evidence="4">The sequence shown here is derived from an EMBL/GenBank/DDBJ whole genome shotgun (WGS) entry which is preliminary data.</text>
</comment>
<accession>A0ABD3PB11</accession>
<dbReference type="PANTHER" id="PTHR22603">
    <property type="entry name" value="CHOLINE/ETHANOALAMINE KINASE"/>
    <property type="match status" value="1"/>
</dbReference>
<dbReference type="AlphaFoldDB" id="A0ABD3PB11"/>
<dbReference type="EC" id="2.7.1.82" evidence="3"/>
<proteinExistence type="inferred from homology"/>
<organism evidence="4 5">
    <name type="scientific">Cyclotella atomus</name>
    <dbReference type="NCBI Taxonomy" id="382360"/>
    <lineage>
        <taxon>Eukaryota</taxon>
        <taxon>Sar</taxon>
        <taxon>Stramenopiles</taxon>
        <taxon>Ochrophyta</taxon>
        <taxon>Bacillariophyta</taxon>
        <taxon>Coscinodiscophyceae</taxon>
        <taxon>Thalassiosirophycidae</taxon>
        <taxon>Stephanodiscales</taxon>
        <taxon>Stephanodiscaceae</taxon>
        <taxon>Cyclotella</taxon>
    </lineage>
</organism>
<sequence>MSCSSGPSGYAAARAESRNHANTTVHYVEGRPYFPVLNVDPSDEKAMIETSRTVLNAYCSSNITSDTMDVKVTRIAGGLTNALFKIDFPNTSVLVRIFGAEGMIDRDLETATFARLCGTPHNGGTNPNGADESSKKVVHPDLDMIGRFANGRVESWIPNMRQSTMQDFDSNLMGGVARVLARLHYGFEVPSYLYKAECREVDGRRERIKVLRPNLWEVIYAWIDELKDSLAQDKFNTDLIQLFCEATLGRVGCSKEEIIASLRQETKWLQSTVKMSHPDATVAFTHNDLCTANILLDQSRDADPCIIDYEYGSISYTMYDVANFFCELCGGNDYGVPNIELFPSMERQRQFLKEYVTEKKRIVERVGNDRVDDISQLQSEIKLFQMASNLMWGIWGVLQASGEVTIESFCKETAKLRLDGKIDDDSFDYLRYGMNRLKNYRICKESLSR</sequence>
<evidence type="ECO:0000256" key="2">
    <source>
        <dbReference type="ARBA" id="ARBA00038211"/>
    </source>
</evidence>
<name>A0ABD3PB11_9STRA</name>
<dbReference type="EMBL" id="JALLPJ020000698">
    <property type="protein sequence ID" value="KAL3785333.1"/>
    <property type="molecule type" value="Genomic_DNA"/>
</dbReference>
<dbReference type="PANTHER" id="PTHR22603:SF66">
    <property type="entry name" value="ETHANOLAMINE KINASE"/>
    <property type="match status" value="1"/>
</dbReference>
<dbReference type="InterPro" id="IPR011009">
    <property type="entry name" value="Kinase-like_dom_sf"/>
</dbReference>
<comment type="similarity">
    <text evidence="2">Belongs to the choline/ethanolamine kinase family.</text>
</comment>
<dbReference type="SUPFAM" id="SSF56112">
    <property type="entry name" value="Protein kinase-like (PK-like)"/>
    <property type="match status" value="1"/>
</dbReference>
<protein>
    <recommendedName>
        <fullName evidence="3">ethanolamine kinase</fullName>
        <ecNumber evidence="3">2.7.1.82</ecNumber>
    </recommendedName>
</protein>
<keyword evidence="5" id="KW-1185">Reference proteome</keyword>
<evidence type="ECO:0000313" key="4">
    <source>
        <dbReference type="EMBL" id="KAL3785333.1"/>
    </source>
</evidence>
<dbReference type="Gene3D" id="3.30.200.20">
    <property type="entry name" value="Phosphorylase Kinase, domain 1"/>
    <property type="match status" value="1"/>
</dbReference>
<evidence type="ECO:0000256" key="3">
    <source>
        <dbReference type="ARBA" id="ARBA00038874"/>
    </source>
</evidence>
<gene>
    <name evidence="4" type="ORF">ACHAWO_008605</name>
</gene>
<comment type="pathway">
    <text evidence="1">Phospholipid metabolism; phosphatidylethanolamine biosynthesis; phosphatidylethanolamine from ethanolamine: step 1/3.</text>
</comment>
<dbReference type="Pfam" id="PF01633">
    <property type="entry name" value="Choline_kinase"/>
    <property type="match status" value="1"/>
</dbReference>
<evidence type="ECO:0000313" key="5">
    <source>
        <dbReference type="Proteomes" id="UP001530400"/>
    </source>
</evidence>
<evidence type="ECO:0000256" key="1">
    <source>
        <dbReference type="ARBA" id="ARBA00037883"/>
    </source>
</evidence>